<comment type="caution">
    <text evidence="1">The sequence shown here is derived from an EMBL/GenBank/DDBJ whole genome shotgun (WGS) entry which is preliminary data.</text>
</comment>
<sequence length="408" mass="44013">MESAHQTLLQQLTSLSKRHSSLGSRLCLAAQELQQVGTPISEQLLEELVKYNRDFNCLQQEVIAEGESISPEGISLSDLEKRLHQKVQPINSQNLRSQALIVLERVLSLTHKDQGTFAPLQTVKQAATQLRTQITDPTVELSTEVEALIAGEHPLRALLTLIETSESLDDEHWVILEEKVAASFGKALAVAISRGKIALSVSETVSTSLPPAANPDIVILGEPTSLAPQDVIIVPSLEVPKILPTIDGTNIVFGNAPISGKSTPPQVSQLKPVGLKLRVSIQRLGDREYGANEYAGTRGQGLALEAFQISIVPPVPGLSLRYGAHISEVGDTPMISEGSRVGEPGKNRQIEGFSIELTGPQASNYNIFYTAHVQNVGDVPVCSNGKFCGTRAKALRVEGMQVWIQPKA</sequence>
<accession>A0A0F5YLU1</accession>
<protein>
    <recommendedName>
        <fullName evidence="3">Hydrogenase</fullName>
    </recommendedName>
</protein>
<dbReference type="PATRIC" id="fig|1637645.4.peg.3742"/>
<gene>
    <name evidence="1" type="ORF">WN50_01035</name>
</gene>
<proteinExistence type="predicted"/>
<dbReference type="AlphaFoldDB" id="A0A0F5YLU1"/>
<dbReference type="Proteomes" id="UP000033607">
    <property type="component" value="Unassembled WGS sequence"/>
</dbReference>
<dbReference type="Pfam" id="PF07538">
    <property type="entry name" value="ChW"/>
    <property type="match status" value="2"/>
</dbReference>
<evidence type="ECO:0008006" key="3">
    <source>
        <dbReference type="Google" id="ProtNLM"/>
    </source>
</evidence>
<evidence type="ECO:0000313" key="2">
    <source>
        <dbReference type="Proteomes" id="UP000033607"/>
    </source>
</evidence>
<dbReference type="EMBL" id="LATL02000187">
    <property type="protein sequence ID" value="KKD39861.1"/>
    <property type="molecule type" value="Genomic_DNA"/>
</dbReference>
<dbReference type="InterPro" id="IPR006637">
    <property type="entry name" value="ChW"/>
</dbReference>
<organism evidence="1 2">
    <name type="scientific">Limnoraphis robusta CS-951</name>
    <dbReference type="NCBI Taxonomy" id="1637645"/>
    <lineage>
        <taxon>Bacteria</taxon>
        <taxon>Bacillati</taxon>
        <taxon>Cyanobacteriota</taxon>
        <taxon>Cyanophyceae</taxon>
        <taxon>Oscillatoriophycideae</taxon>
        <taxon>Oscillatoriales</taxon>
        <taxon>Sirenicapillariaceae</taxon>
        <taxon>Limnoraphis</taxon>
    </lineage>
</organism>
<reference evidence="1 2" key="1">
    <citation type="submission" date="2015-06" db="EMBL/GenBank/DDBJ databases">
        <title>Draft genome assembly of filamentous brackish cyanobacterium Limnoraphis robusta strain CS-951.</title>
        <authorList>
            <person name="Willis A."/>
            <person name="Parks M."/>
            <person name="Burford M.A."/>
        </authorList>
    </citation>
    <scope>NUCLEOTIDE SEQUENCE [LARGE SCALE GENOMIC DNA]</scope>
    <source>
        <strain evidence="1 2">CS-951</strain>
    </source>
</reference>
<evidence type="ECO:0000313" key="1">
    <source>
        <dbReference type="EMBL" id="KKD39861.1"/>
    </source>
</evidence>
<name>A0A0F5YLU1_9CYAN</name>
<dbReference type="RefSeq" id="WP_046276638.1">
    <property type="nucleotide sequence ID" value="NZ_LATL02000187.1"/>
</dbReference>
<dbReference type="OrthoDB" id="442171at2"/>